<accession>A0ACC0AD22</accession>
<sequence>MEELKLGPITRTRMKKLNASNGKEDNDMIAYMEEVLKKKFEEFEGQGKTSKMFSICSINRNYSKEQFGVENWLKIPQSKKEVILGRIWIQFYNQKRIYIKVVSDALIDLFAWDCCSWFELVEEGEDKVEDDIIDPMKRFQDMKHSMKIIYVKIMEIILMLAKQTVVATMGIGLFKSNLPSSRSAVPKTQASTYKSWPKKEDTPKVAFNDHSKPKVEEKRKLITNPTRCFKCNGVGHIFINCPT</sequence>
<evidence type="ECO:0000313" key="1">
    <source>
        <dbReference type="EMBL" id="KAI5658491.1"/>
    </source>
</evidence>
<evidence type="ECO:0000313" key="2">
    <source>
        <dbReference type="Proteomes" id="UP001060085"/>
    </source>
</evidence>
<dbReference type="EMBL" id="CM044706">
    <property type="protein sequence ID" value="KAI5658491.1"/>
    <property type="molecule type" value="Genomic_DNA"/>
</dbReference>
<reference evidence="2" key="1">
    <citation type="journal article" date="2023" name="Nat. Plants">
        <title>Single-cell RNA sequencing provides a high-resolution roadmap for understanding the multicellular compartmentation of specialized metabolism.</title>
        <authorList>
            <person name="Sun S."/>
            <person name="Shen X."/>
            <person name="Li Y."/>
            <person name="Li Y."/>
            <person name="Wang S."/>
            <person name="Li R."/>
            <person name="Zhang H."/>
            <person name="Shen G."/>
            <person name="Guo B."/>
            <person name="Wei J."/>
            <person name="Xu J."/>
            <person name="St-Pierre B."/>
            <person name="Chen S."/>
            <person name="Sun C."/>
        </authorList>
    </citation>
    <scope>NUCLEOTIDE SEQUENCE [LARGE SCALE GENOMIC DNA]</scope>
</reference>
<organism evidence="1 2">
    <name type="scientific">Catharanthus roseus</name>
    <name type="common">Madagascar periwinkle</name>
    <name type="synonym">Vinca rosea</name>
    <dbReference type="NCBI Taxonomy" id="4058"/>
    <lineage>
        <taxon>Eukaryota</taxon>
        <taxon>Viridiplantae</taxon>
        <taxon>Streptophyta</taxon>
        <taxon>Embryophyta</taxon>
        <taxon>Tracheophyta</taxon>
        <taxon>Spermatophyta</taxon>
        <taxon>Magnoliopsida</taxon>
        <taxon>eudicotyledons</taxon>
        <taxon>Gunneridae</taxon>
        <taxon>Pentapetalae</taxon>
        <taxon>asterids</taxon>
        <taxon>lamiids</taxon>
        <taxon>Gentianales</taxon>
        <taxon>Apocynaceae</taxon>
        <taxon>Rauvolfioideae</taxon>
        <taxon>Vinceae</taxon>
        <taxon>Catharanthinae</taxon>
        <taxon>Catharanthus</taxon>
    </lineage>
</organism>
<protein>
    <submittedName>
        <fullName evidence="1">Uncharacterized protein</fullName>
    </submittedName>
</protein>
<proteinExistence type="predicted"/>
<gene>
    <name evidence="1" type="ORF">M9H77_27284</name>
</gene>
<name>A0ACC0AD22_CATRO</name>
<comment type="caution">
    <text evidence="1">The sequence shown here is derived from an EMBL/GenBank/DDBJ whole genome shotgun (WGS) entry which is preliminary data.</text>
</comment>
<dbReference type="Proteomes" id="UP001060085">
    <property type="component" value="Linkage Group LG06"/>
</dbReference>
<keyword evidence="2" id="KW-1185">Reference proteome</keyword>